<organism evidence="7 8">
    <name type="scientific">Heterocephalus glaber</name>
    <name type="common">Naked mole rat</name>
    <dbReference type="NCBI Taxonomy" id="10181"/>
    <lineage>
        <taxon>Eukaryota</taxon>
        <taxon>Metazoa</taxon>
        <taxon>Chordata</taxon>
        <taxon>Craniata</taxon>
        <taxon>Vertebrata</taxon>
        <taxon>Euteleostomi</taxon>
        <taxon>Mammalia</taxon>
        <taxon>Eutheria</taxon>
        <taxon>Euarchontoglires</taxon>
        <taxon>Glires</taxon>
        <taxon>Rodentia</taxon>
        <taxon>Hystricomorpha</taxon>
        <taxon>Bathyergidae</taxon>
        <taxon>Heterocephalus</taxon>
    </lineage>
</organism>
<dbReference type="GO" id="GO:0044782">
    <property type="term" value="P:cilium organization"/>
    <property type="evidence" value="ECO:0007669"/>
    <property type="project" value="TreeGrafter"/>
</dbReference>
<dbReference type="AlphaFoldDB" id="G5BWH1"/>
<evidence type="ECO:0000256" key="6">
    <source>
        <dbReference type="SAM" id="SignalP"/>
    </source>
</evidence>
<feature type="chain" id="PRO_5003474945" description="Protein Flattop" evidence="6">
    <location>
        <begin position="35"/>
        <end position="492"/>
    </location>
</feature>
<evidence type="ECO:0000256" key="2">
    <source>
        <dbReference type="ARBA" id="ARBA00019181"/>
    </source>
</evidence>
<accession>G5BWH1</accession>
<evidence type="ECO:0000313" key="8">
    <source>
        <dbReference type="Proteomes" id="UP000006813"/>
    </source>
</evidence>
<keyword evidence="6" id="KW-0732">Signal</keyword>
<comment type="function">
    <text evidence="4">Microtubule inner protein (MIP) part of the dynein-decorated doublet microtubules (DMTs) in cilia axoneme. Acts as a regulator of cilium basal body docking and positioning in mono- and multiciliated cells. Regulates basal body docking and cilia formation in multiciliated lung cells. Regulates kinocilium positioning and stereocilia bundle morphogenesis in the inner ear.</text>
</comment>
<dbReference type="InterPro" id="IPR038797">
    <property type="entry name" value="Fltp"/>
</dbReference>
<dbReference type="EMBL" id="JH172217">
    <property type="protein sequence ID" value="EHB13632.1"/>
    <property type="molecule type" value="Genomic_DNA"/>
</dbReference>
<protein>
    <recommendedName>
        <fullName evidence="2">Protein Flattop</fullName>
    </recommendedName>
    <alternativeName>
        <fullName evidence="3">Cilia- and flagella-associated protein 126</fullName>
    </alternativeName>
</protein>
<dbReference type="PANTHER" id="PTHR34639:SF1">
    <property type="entry name" value="PROTEIN FLATTOP"/>
    <property type="match status" value="1"/>
</dbReference>
<feature type="compositionally biased region" description="Basic and acidic residues" evidence="5">
    <location>
        <begin position="390"/>
        <end position="401"/>
    </location>
</feature>
<feature type="region of interest" description="Disordered" evidence="5">
    <location>
        <begin position="388"/>
        <end position="476"/>
    </location>
</feature>
<evidence type="ECO:0000256" key="4">
    <source>
        <dbReference type="ARBA" id="ARBA00045261"/>
    </source>
</evidence>
<evidence type="ECO:0000256" key="5">
    <source>
        <dbReference type="SAM" id="MobiDB-lite"/>
    </source>
</evidence>
<dbReference type="STRING" id="10181.G5BWH1"/>
<evidence type="ECO:0000256" key="1">
    <source>
        <dbReference type="ARBA" id="ARBA00009887"/>
    </source>
</evidence>
<dbReference type="InParanoid" id="G5BWH1"/>
<evidence type="ECO:0000313" key="7">
    <source>
        <dbReference type="EMBL" id="EHB13632.1"/>
    </source>
</evidence>
<dbReference type="GO" id="GO:0036064">
    <property type="term" value="C:ciliary basal body"/>
    <property type="evidence" value="ECO:0007669"/>
    <property type="project" value="TreeGrafter"/>
</dbReference>
<dbReference type="Pfam" id="PF22611">
    <property type="entry name" value="CFAP126"/>
    <property type="match status" value="1"/>
</dbReference>
<dbReference type="CDD" id="cd23705">
    <property type="entry name" value="Flattop"/>
    <property type="match status" value="1"/>
</dbReference>
<evidence type="ECO:0000256" key="3">
    <source>
        <dbReference type="ARBA" id="ARBA00033306"/>
    </source>
</evidence>
<comment type="similarity">
    <text evidence="1">Belongs to the Flattop family.</text>
</comment>
<reference evidence="7 8" key="1">
    <citation type="journal article" date="2011" name="Nature">
        <title>Genome sequencing reveals insights into physiology and longevity of the naked mole rat.</title>
        <authorList>
            <person name="Kim E.B."/>
            <person name="Fang X."/>
            <person name="Fushan A.A."/>
            <person name="Huang Z."/>
            <person name="Lobanov A.V."/>
            <person name="Han L."/>
            <person name="Marino S.M."/>
            <person name="Sun X."/>
            <person name="Turanov A.A."/>
            <person name="Yang P."/>
            <person name="Yim S.H."/>
            <person name="Zhao X."/>
            <person name="Kasaikina M.V."/>
            <person name="Stoletzki N."/>
            <person name="Peng C."/>
            <person name="Polak P."/>
            <person name="Xiong Z."/>
            <person name="Kiezun A."/>
            <person name="Zhu Y."/>
            <person name="Chen Y."/>
            <person name="Kryukov G.V."/>
            <person name="Zhang Q."/>
            <person name="Peshkin L."/>
            <person name="Yang L."/>
            <person name="Bronson R.T."/>
            <person name="Buffenstein R."/>
            <person name="Wang B."/>
            <person name="Han C."/>
            <person name="Li Q."/>
            <person name="Chen L."/>
            <person name="Zhao W."/>
            <person name="Sunyaev S.R."/>
            <person name="Park T.J."/>
            <person name="Zhang G."/>
            <person name="Wang J."/>
            <person name="Gladyshev V.N."/>
        </authorList>
    </citation>
    <scope>NUCLEOTIDE SEQUENCE [LARGE SCALE GENOMIC DNA]</scope>
</reference>
<feature type="signal peptide" evidence="6">
    <location>
        <begin position="1"/>
        <end position="34"/>
    </location>
</feature>
<name>G5BWH1_HETGA</name>
<sequence length="492" mass="53219">MARRGSLLPLPLLLPLLLLLLLLLLRAPPTPGGARQDASHSARAAARTARPGGRRKPGAGPNEARARGPSRTPEHDGRPPPGVAESRCGLKPLSSPQGAQKGGRVSPAARVLLERPREQLLPVADALWRRGRRGSRASGFYNMPYLPVITTIRTTEEKFLSQLFPLLHSQDMSSFGVPHPAIDLKKTDRSGTNTSKTVNQTSVVAVHTAHWMHESHILSWKQVSTSSSSSSSSSKDTESLWVLLQVPAALPLKIVRVLMGGDDPSNLPSNKCKQHRIMATNYSAHQYEKAFSPKYLQNWSPAKPIKESISSHEGYTQIIANDRGHLLPSVPHSKASPWGSFMGTWQMPLKIPPARVTLTARTTAGGASITKWIQKNPDLLKASNGLRTEILGKPHDPDSQKKLRKSTTKMVQQALCPTIIPSSPTANPDSLDESRSSHPSAGHTPGPQIPCNSFESPLGSPVCLDTGPNPADSANLELERGSRVHTEKVCPV</sequence>
<proteinExistence type="inferred from homology"/>
<dbReference type="Proteomes" id="UP000006813">
    <property type="component" value="Unassembled WGS sequence"/>
</dbReference>
<dbReference type="PANTHER" id="PTHR34639">
    <property type="entry name" value="PROTEIN FLATTOP"/>
    <property type="match status" value="1"/>
</dbReference>
<gene>
    <name evidence="7" type="ORF">GW7_00492</name>
</gene>
<feature type="region of interest" description="Disordered" evidence="5">
    <location>
        <begin position="30"/>
        <end position="106"/>
    </location>
</feature>
<dbReference type="eggNOG" id="ENOG502S5M4">
    <property type="taxonomic scope" value="Eukaryota"/>
</dbReference>
<feature type="compositionally biased region" description="Low complexity" evidence="5">
    <location>
        <begin position="42"/>
        <end position="51"/>
    </location>
</feature>